<dbReference type="EMBL" id="FPHI01000012">
    <property type="protein sequence ID" value="SFV55599.1"/>
    <property type="molecule type" value="Genomic_DNA"/>
</dbReference>
<gene>
    <name evidence="1" type="ORF">MNB_SV-3-127</name>
</gene>
<evidence type="ECO:0000313" key="1">
    <source>
        <dbReference type="EMBL" id="SFV55599.1"/>
    </source>
</evidence>
<protein>
    <submittedName>
        <fullName evidence="1">Uncharacterized protein</fullName>
    </submittedName>
</protein>
<proteinExistence type="predicted"/>
<name>A0A1W1BPY3_9ZZZZ</name>
<accession>A0A1W1BPY3</accession>
<sequence>MNNKVIESNILYRAREHVVNNGKSSLLNPSIQMALIAVTYNEFLDYEKETYTKNQMHMFQENDSEMKDIIIRNMSELPPDMYTKSLADNMAYFATNIDKIYPKYQHLFQGTYDKFGKKIYDDYLSDDEKKITLKNTLILFQEELNAIKRDDEYNEYPEYENSIHQLIDEYEAFNKKREKYNFGKLKKDDCLRKCYDDYLFDKKEFEECKKYLTEKSTTKLKHQLMSYVIESLEQKLEDNESIDAILESMTAIDVNFVASHNGKTFYPIMFDILTDVATVEFNSFLDKDIIQKNIGSVWEKTKNAQERRGFYTQNSFYRLEYLNSTGYRNIRSQILYEYTNALQADPQKVQKLFGNILYDSANSKKSPAIKNQWSDKIKTRRFFMENTKMVLGQI</sequence>
<organism evidence="1">
    <name type="scientific">hydrothermal vent metagenome</name>
    <dbReference type="NCBI Taxonomy" id="652676"/>
    <lineage>
        <taxon>unclassified sequences</taxon>
        <taxon>metagenomes</taxon>
        <taxon>ecological metagenomes</taxon>
    </lineage>
</organism>
<reference evidence="1" key="1">
    <citation type="submission" date="2016-10" db="EMBL/GenBank/DDBJ databases">
        <authorList>
            <person name="de Groot N.N."/>
        </authorList>
    </citation>
    <scope>NUCLEOTIDE SEQUENCE</scope>
</reference>
<dbReference type="AlphaFoldDB" id="A0A1W1BPY3"/>